<reference evidence="8" key="1">
    <citation type="submission" date="2023-02" db="EMBL/GenBank/DDBJ databases">
        <title>Genome of toxic invasive species Heracleum sosnowskyi carries increased number of genes despite the absence of recent whole-genome duplications.</title>
        <authorList>
            <person name="Schelkunov M."/>
            <person name="Shtratnikova V."/>
            <person name="Makarenko M."/>
            <person name="Klepikova A."/>
            <person name="Omelchenko D."/>
            <person name="Novikova G."/>
            <person name="Obukhova E."/>
            <person name="Bogdanov V."/>
            <person name="Penin A."/>
            <person name="Logacheva M."/>
        </authorList>
    </citation>
    <scope>NUCLEOTIDE SEQUENCE</scope>
    <source>
        <strain evidence="8">Hsosn_3</strain>
        <tissue evidence="8">Leaf</tissue>
    </source>
</reference>
<accession>A0AAD8JJN9</accession>
<feature type="transmembrane region" description="Helical" evidence="5">
    <location>
        <begin position="167"/>
        <end position="186"/>
    </location>
</feature>
<dbReference type="GO" id="GO:0046872">
    <property type="term" value="F:metal ion binding"/>
    <property type="evidence" value="ECO:0007669"/>
    <property type="project" value="UniProtKB-KW"/>
</dbReference>
<gene>
    <name evidence="8" type="ORF">POM88_005154</name>
</gene>
<dbReference type="SUPFAM" id="SSF49503">
    <property type="entry name" value="Cupredoxins"/>
    <property type="match status" value="1"/>
</dbReference>
<sequence>MVAYVFVVACLFLATISSCVALDYTVGDSAGWGLGVDFSSWSAGKTFNVGDNLVFRYVTGHTVAEVNVEDYTLCTAGNSVSTHKSGTTWIPLTTPGTHYFICTVPGHCAAGMNLAITVSLPEGSATNTPPGTCPPTTPGGSSTTPGGGSLTPPARGLPVLQMVYSDAPATLLSYGVLALPFLLLAINQ</sequence>
<evidence type="ECO:0000313" key="9">
    <source>
        <dbReference type="Proteomes" id="UP001237642"/>
    </source>
</evidence>
<dbReference type="AlphaFoldDB" id="A0AAD8JJN9"/>
<keyword evidence="3" id="KW-0325">Glycoprotein</keyword>
<evidence type="ECO:0000256" key="5">
    <source>
        <dbReference type="SAM" id="Phobius"/>
    </source>
</evidence>
<feature type="region of interest" description="Disordered" evidence="4">
    <location>
        <begin position="124"/>
        <end position="152"/>
    </location>
</feature>
<organism evidence="8 9">
    <name type="scientific">Heracleum sosnowskyi</name>
    <dbReference type="NCBI Taxonomy" id="360622"/>
    <lineage>
        <taxon>Eukaryota</taxon>
        <taxon>Viridiplantae</taxon>
        <taxon>Streptophyta</taxon>
        <taxon>Embryophyta</taxon>
        <taxon>Tracheophyta</taxon>
        <taxon>Spermatophyta</taxon>
        <taxon>Magnoliopsida</taxon>
        <taxon>eudicotyledons</taxon>
        <taxon>Gunneridae</taxon>
        <taxon>Pentapetalae</taxon>
        <taxon>asterids</taxon>
        <taxon>campanulids</taxon>
        <taxon>Apiales</taxon>
        <taxon>Apiaceae</taxon>
        <taxon>Apioideae</taxon>
        <taxon>apioid superclade</taxon>
        <taxon>Tordylieae</taxon>
        <taxon>Tordyliinae</taxon>
        <taxon>Heracleum</taxon>
    </lineage>
</organism>
<feature type="signal peptide" evidence="6">
    <location>
        <begin position="1"/>
        <end position="21"/>
    </location>
</feature>
<dbReference type="PANTHER" id="PTHR33021">
    <property type="entry name" value="BLUE COPPER PROTEIN"/>
    <property type="match status" value="1"/>
</dbReference>
<evidence type="ECO:0000256" key="6">
    <source>
        <dbReference type="SAM" id="SignalP"/>
    </source>
</evidence>
<keyword evidence="2" id="KW-0186">Copper</keyword>
<dbReference type="PROSITE" id="PS51485">
    <property type="entry name" value="PHYTOCYANIN"/>
    <property type="match status" value="1"/>
</dbReference>
<feature type="chain" id="PRO_5042198544" evidence="6">
    <location>
        <begin position="22"/>
        <end position="188"/>
    </location>
</feature>
<dbReference type="PROSITE" id="PS00196">
    <property type="entry name" value="COPPER_BLUE"/>
    <property type="match status" value="1"/>
</dbReference>
<keyword evidence="6" id="KW-0732">Signal</keyword>
<keyword evidence="5" id="KW-0812">Transmembrane</keyword>
<dbReference type="InterPro" id="IPR028871">
    <property type="entry name" value="BlueCu_1_BS"/>
</dbReference>
<evidence type="ECO:0000256" key="2">
    <source>
        <dbReference type="ARBA" id="ARBA00023008"/>
    </source>
</evidence>
<proteinExistence type="predicted"/>
<dbReference type="EMBL" id="JAUIZM010000001">
    <property type="protein sequence ID" value="KAK1405549.1"/>
    <property type="molecule type" value="Genomic_DNA"/>
</dbReference>
<reference evidence="8" key="2">
    <citation type="submission" date="2023-05" db="EMBL/GenBank/DDBJ databases">
        <authorList>
            <person name="Schelkunov M.I."/>
        </authorList>
    </citation>
    <scope>NUCLEOTIDE SEQUENCE</scope>
    <source>
        <strain evidence="8">Hsosn_3</strain>
        <tissue evidence="8">Leaf</tissue>
    </source>
</reference>
<evidence type="ECO:0000256" key="1">
    <source>
        <dbReference type="ARBA" id="ARBA00022723"/>
    </source>
</evidence>
<keyword evidence="1" id="KW-0479">Metal-binding</keyword>
<evidence type="ECO:0000256" key="4">
    <source>
        <dbReference type="SAM" id="MobiDB-lite"/>
    </source>
</evidence>
<dbReference type="Proteomes" id="UP001237642">
    <property type="component" value="Unassembled WGS sequence"/>
</dbReference>
<feature type="domain" description="Phytocyanin" evidence="7">
    <location>
        <begin position="22"/>
        <end position="120"/>
    </location>
</feature>
<dbReference type="Gene3D" id="2.60.40.420">
    <property type="entry name" value="Cupredoxins - blue copper proteins"/>
    <property type="match status" value="1"/>
</dbReference>
<dbReference type="InterPro" id="IPR039391">
    <property type="entry name" value="Phytocyanin-like"/>
</dbReference>
<dbReference type="InterPro" id="IPR008972">
    <property type="entry name" value="Cupredoxin"/>
</dbReference>
<dbReference type="GO" id="GO:0009055">
    <property type="term" value="F:electron transfer activity"/>
    <property type="evidence" value="ECO:0007669"/>
    <property type="project" value="InterPro"/>
</dbReference>
<dbReference type="GO" id="GO:0005886">
    <property type="term" value="C:plasma membrane"/>
    <property type="evidence" value="ECO:0007669"/>
    <property type="project" value="TreeGrafter"/>
</dbReference>
<dbReference type="FunFam" id="2.60.40.420:FF:000003">
    <property type="entry name" value="Blue copper"/>
    <property type="match status" value="1"/>
</dbReference>
<protein>
    <submittedName>
        <fullName evidence="8">Phytocyanin domain-containing protein</fullName>
    </submittedName>
</protein>
<comment type="caution">
    <text evidence="8">The sequence shown here is derived from an EMBL/GenBank/DDBJ whole genome shotgun (WGS) entry which is preliminary data.</text>
</comment>
<keyword evidence="5" id="KW-0472">Membrane</keyword>
<dbReference type="Pfam" id="PF02298">
    <property type="entry name" value="Cu_bind_like"/>
    <property type="match status" value="1"/>
</dbReference>
<keyword evidence="9" id="KW-1185">Reference proteome</keyword>
<keyword evidence="5" id="KW-1133">Transmembrane helix</keyword>
<dbReference type="CDD" id="cd04216">
    <property type="entry name" value="Phytocyanin"/>
    <property type="match status" value="1"/>
</dbReference>
<evidence type="ECO:0000256" key="3">
    <source>
        <dbReference type="ARBA" id="ARBA00023180"/>
    </source>
</evidence>
<evidence type="ECO:0000313" key="8">
    <source>
        <dbReference type="EMBL" id="KAK1405549.1"/>
    </source>
</evidence>
<dbReference type="InterPro" id="IPR003245">
    <property type="entry name" value="Phytocyanin_dom"/>
</dbReference>
<dbReference type="PANTHER" id="PTHR33021:SF339">
    <property type="entry name" value="OS07G0570600 PROTEIN"/>
    <property type="match status" value="1"/>
</dbReference>
<evidence type="ECO:0000259" key="7">
    <source>
        <dbReference type="PROSITE" id="PS51485"/>
    </source>
</evidence>
<name>A0AAD8JJN9_9APIA</name>